<reference evidence="1 3" key="1">
    <citation type="journal article" date="2014" name="BMC Genomics">
        <title>Genome sequence of Anopheles sinensis provides insight into genetics basis of mosquito competence for malaria parasites.</title>
        <authorList>
            <person name="Zhou D."/>
            <person name="Zhang D."/>
            <person name="Ding G."/>
            <person name="Shi L."/>
            <person name="Hou Q."/>
            <person name="Ye Y."/>
            <person name="Xu Y."/>
            <person name="Zhou H."/>
            <person name="Xiong C."/>
            <person name="Li S."/>
            <person name="Yu J."/>
            <person name="Hong S."/>
            <person name="Yu X."/>
            <person name="Zou P."/>
            <person name="Chen C."/>
            <person name="Chang X."/>
            <person name="Wang W."/>
            <person name="Lv Y."/>
            <person name="Sun Y."/>
            <person name="Ma L."/>
            <person name="Shen B."/>
            <person name="Zhu C."/>
        </authorList>
    </citation>
    <scope>NUCLEOTIDE SEQUENCE [LARGE SCALE GENOMIC DNA]</scope>
</reference>
<dbReference type="AlphaFoldDB" id="A0A084VAY6"/>
<evidence type="ECO:0000313" key="3">
    <source>
        <dbReference type="Proteomes" id="UP000030765"/>
    </source>
</evidence>
<keyword evidence="1" id="KW-0670">Pyruvate</keyword>
<dbReference type="EnsemblMetazoa" id="ASIC001051-RA">
    <property type="protein sequence ID" value="ASIC001051-PA"/>
    <property type="gene ID" value="ASIC001051"/>
</dbReference>
<evidence type="ECO:0000313" key="1">
    <source>
        <dbReference type="EMBL" id="KFB35130.1"/>
    </source>
</evidence>
<accession>A0A084VAY6</accession>
<dbReference type="Proteomes" id="UP000030765">
    <property type="component" value="Unassembled WGS sequence"/>
</dbReference>
<sequence>MEHSGETRATSSQARIDDYQKMSTSLQNLATDQPDHHLRKRFVNSCPVVY</sequence>
<evidence type="ECO:0000313" key="2">
    <source>
        <dbReference type="EnsemblMetazoa" id="ASIC001051-PA"/>
    </source>
</evidence>
<gene>
    <name evidence="1" type="ORF">ZHAS_00001051</name>
</gene>
<keyword evidence="3" id="KW-1185">Reference proteome</keyword>
<dbReference type="EMBL" id="KE524238">
    <property type="protein sequence ID" value="KFB35130.1"/>
    <property type="molecule type" value="Genomic_DNA"/>
</dbReference>
<protein>
    <submittedName>
        <fullName evidence="1 2">Phosphoenolpyruvate carboxylase</fullName>
    </submittedName>
</protein>
<organism evidence="1">
    <name type="scientific">Anopheles sinensis</name>
    <name type="common">Mosquito</name>
    <dbReference type="NCBI Taxonomy" id="74873"/>
    <lineage>
        <taxon>Eukaryota</taxon>
        <taxon>Metazoa</taxon>
        <taxon>Ecdysozoa</taxon>
        <taxon>Arthropoda</taxon>
        <taxon>Hexapoda</taxon>
        <taxon>Insecta</taxon>
        <taxon>Pterygota</taxon>
        <taxon>Neoptera</taxon>
        <taxon>Endopterygota</taxon>
        <taxon>Diptera</taxon>
        <taxon>Nematocera</taxon>
        <taxon>Culicoidea</taxon>
        <taxon>Culicidae</taxon>
        <taxon>Anophelinae</taxon>
        <taxon>Anopheles</taxon>
    </lineage>
</organism>
<reference evidence="2" key="2">
    <citation type="submission" date="2020-05" db="UniProtKB">
        <authorList>
            <consortium name="EnsemblMetazoa"/>
        </authorList>
    </citation>
    <scope>IDENTIFICATION</scope>
</reference>
<name>A0A084VAY6_ANOSI</name>
<dbReference type="VEuPathDB" id="VectorBase:ASIC001051"/>
<proteinExistence type="predicted"/>
<dbReference type="EMBL" id="ATLV01004755">
    <property type="status" value="NOT_ANNOTATED_CDS"/>
    <property type="molecule type" value="Genomic_DNA"/>
</dbReference>
<dbReference type="VEuPathDB" id="VectorBase:ASIS010717"/>